<sequence>MKAFKDNAVTPDVISAVPDKILDVEYLDSGKKVNLGNELAPKEVKEIPHVGYDADPDSFYTLIMTDPDAPSRKNPVRREWNHWLVVNIPGPAISEGETITEYVGSAPPKGSGLHRYVFVLFQQPGKLTFDEPQHSKTDGKRGNFSTEKLRKKYNLGKPVAGNFFQAQFDDSVFKTHEIVPDVVSVPPAKKLVVKYTKSGKEVNLGEELPPKFVTEAPDVQYEAEPNSFYSLIFTDPDAPSRKNPIRREWHHWLVVNIPGDKVSEGEVLTEYVGSGPPEGSELHRYTFLLYKQPKKLSFDEARHSNTDPARGNFSTEKFAKKYNLGNPVAGNFYLAQFDESVPLLRKQLGFN</sequence>
<evidence type="ECO:0000256" key="1">
    <source>
        <dbReference type="ARBA" id="ARBA00007091"/>
    </source>
</evidence>
<dbReference type="PANTHER" id="PTHR11362">
    <property type="entry name" value="PHOSPHATIDYLETHANOLAMINE-BINDING PROTEIN"/>
    <property type="match status" value="1"/>
</dbReference>
<dbReference type="InterPro" id="IPR008914">
    <property type="entry name" value="PEBP"/>
</dbReference>
<reference evidence="2 3" key="1">
    <citation type="journal article" date="2023" name="Insect Mol. Biol.">
        <title>Genome sequencing provides insights into the evolution of gene families encoding plant cell wall-degrading enzymes in longhorned beetles.</title>
        <authorList>
            <person name="Shin N.R."/>
            <person name="Okamura Y."/>
            <person name="Kirsch R."/>
            <person name="Pauchet Y."/>
        </authorList>
    </citation>
    <scope>NUCLEOTIDE SEQUENCE [LARGE SCALE GENOMIC DNA]</scope>
    <source>
        <strain evidence="2">EAD_L_NR</strain>
    </source>
</reference>
<accession>A0AAV8VSV8</accession>
<keyword evidence="3" id="KW-1185">Reference proteome</keyword>
<comment type="similarity">
    <text evidence="1">Belongs to the phosphatidylethanolamine-binding protein family.</text>
</comment>
<proteinExistence type="inferred from homology"/>
<evidence type="ECO:0000313" key="2">
    <source>
        <dbReference type="EMBL" id="KAJ8917448.1"/>
    </source>
</evidence>
<dbReference type="PROSITE" id="PS01220">
    <property type="entry name" value="PBP"/>
    <property type="match status" value="2"/>
</dbReference>
<dbReference type="Proteomes" id="UP001159042">
    <property type="component" value="Unassembled WGS sequence"/>
</dbReference>
<dbReference type="Pfam" id="PF01161">
    <property type="entry name" value="PBP"/>
    <property type="match status" value="2"/>
</dbReference>
<dbReference type="PANTHER" id="PTHR11362:SF82">
    <property type="entry name" value="PHOSPHATIDYLETHANOLAMINE-BINDING PROTEIN 4"/>
    <property type="match status" value="1"/>
</dbReference>
<comment type="caution">
    <text evidence="2">The sequence shown here is derived from an EMBL/GenBank/DDBJ whole genome shotgun (WGS) entry which is preliminary data.</text>
</comment>
<dbReference type="InterPro" id="IPR035810">
    <property type="entry name" value="PEBP_euk"/>
</dbReference>
<dbReference type="InterPro" id="IPR036610">
    <property type="entry name" value="PEBP-like_sf"/>
</dbReference>
<dbReference type="SUPFAM" id="SSF49777">
    <property type="entry name" value="PEBP-like"/>
    <property type="match status" value="2"/>
</dbReference>
<protein>
    <recommendedName>
        <fullName evidence="4">Phosphatidylethanolamine-binding protein</fullName>
    </recommendedName>
</protein>
<evidence type="ECO:0000313" key="3">
    <source>
        <dbReference type="Proteomes" id="UP001159042"/>
    </source>
</evidence>
<dbReference type="AlphaFoldDB" id="A0AAV8VSV8"/>
<dbReference type="InterPro" id="IPR001858">
    <property type="entry name" value="Phosphatidylethanolamine-bd_CS"/>
</dbReference>
<name>A0AAV8VSV8_9CUCU</name>
<dbReference type="EMBL" id="JANEYG010000033">
    <property type="protein sequence ID" value="KAJ8917448.1"/>
    <property type="molecule type" value="Genomic_DNA"/>
</dbReference>
<gene>
    <name evidence="2" type="ORF">NQ315_005495</name>
</gene>
<dbReference type="Gene3D" id="3.90.280.10">
    <property type="entry name" value="PEBP-like"/>
    <property type="match status" value="2"/>
</dbReference>
<evidence type="ECO:0008006" key="4">
    <source>
        <dbReference type="Google" id="ProtNLM"/>
    </source>
</evidence>
<dbReference type="CDD" id="cd00866">
    <property type="entry name" value="PEBP_euk"/>
    <property type="match status" value="2"/>
</dbReference>
<organism evidence="2 3">
    <name type="scientific">Exocentrus adspersus</name>
    <dbReference type="NCBI Taxonomy" id="1586481"/>
    <lineage>
        <taxon>Eukaryota</taxon>
        <taxon>Metazoa</taxon>
        <taxon>Ecdysozoa</taxon>
        <taxon>Arthropoda</taxon>
        <taxon>Hexapoda</taxon>
        <taxon>Insecta</taxon>
        <taxon>Pterygota</taxon>
        <taxon>Neoptera</taxon>
        <taxon>Endopterygota</taxon>
        <taxon>Coleoptera</taxon>
        <taxon>Polyphaga</taxon>
        <taxon>Cucujiformia</taxon>
        <taxon>Chrysomeloidea</taxon>
        <taxon>Cerambycidae</taxon>
        <taxon>Lamiinae</taxon>
        <taxon>Acanthocinini</taxon>
        <taxon>Exocentrus</taxon>
    </lineage>
</organism>